<organism evidence="1 2">
    <name type="scientific">Sporomusa termitida</name>
    <dbReference type="NCBI Taxonomy" id="2377"/>
    <lineage>
        <taxon>Bacteria</taxon>
        <taxon>Bacillati</taxon>
        <taxon>Bacillota</taxon>
        <taxon>Negativicutes</taxon>
        <taxon>Selenomonadales</taxon>
        <taxon>Sporomusaceae</taxon>
        <taxon>Sporomusa</taxon>
    </lineage>
</organism>
<dbReference type="InterPro" id="IPR046153">
    <property type="entry name" value="DUF6155"/>
</dbReference>
<dbReference type="AlphaFoldDB" id="A0A517DPA5"/>
<proteinExistence type="predicted"/>
<accession>A0A517DPA5</accession>
<dbReference type="Pfam" id="PF19652">
    <property type="entry name" value="DUF6155"/>
    <property type="match status" value="1"/>
</dbReference>
<protein>
    <submittedName>
        <fullName evidence="1">Uncharacterized protein</fullName>
    </submittedName>
</protein>
<sequence>MKQLKVTDLKKHLMSKNQLELIKEILNLCKLFPEVKEYYTTKLMPDAEEQILLKYKKIIKNEFFSDRGFGKLRFSIINKAMRNFKKISNNPGHIAELLVACVEYGVEFTNTYGNIDERFYVRMAALYEDAAAYVIEKNLEETFQKRLGNLVDASNGIGSGFYEELVELYYTYFDDEAVGGAR</sequence>
<keyword evidence="2" id="KW-1185">Reference proteome</keyword>
<dbReference type="Proteomes" id="UP000320776">
    <property type="component" value="Chromosome"/>
</dbReference>
<gene>
    <name evidence="1" type="ORF">SPTER_04610</name>
</gene>
<evidence type="ECO:0000313" key="2">
    <source>
        <dbReference type="Proteomes" id="UP000320776"/>
    </source>
</evidence>
<reference evidence="1 2" key="1">
    <citation type="submission" date="2019-02" db="EMBL/GenBank/DDBJ databases">
        <title>Closed genome of Sporomusa termitida DSM 4440.</title>
        <authorList>
            <person name="Poehlein A."/>
            <person name="Daniel R."/>
        </authorList>
    </citation>
    <scope>NUCLEOTIDE SEQUENCE [LARGE SCALE GENOMIC DNA]</scope>
    <source>
        <strain evidence="1 2">DSM 4440</strain>
    </source>
</reference>
<name>A0A517DPA5_9FIRM</name>
<dbReference type="RefSeq" id="WP_246105446.1">
    <property type="nucleotide sequence ID" value="NZ_CP036259.1"/>
</dbReference>
<dbReference type="EMBL" id="CP036259">
    <property type="protein sequence ID" value="QDR79193.1"/>
    <property type="molecule type" value="Genomic_DNA"/>
</dbReference>
<dbReference type="KEGG" id="sted:SPTER_04610"/>
<evidence type="ECO:0000313" key="1">
    <source>
        <dbReference type="EMBL" id="QDR79193.1"/>
    </source>
</evidence>